<feature type="coiled-coil region" evidence="1">
    <location>
        <begin position="134"/>
        <end position="203"/>
    </location>
</feature>
<dbReference type="AlphaFoldDB" id="A0A7D5UU14"/>
<dbReference type="Proteomes" id="UP000510686">
    <property type="component" value="Chromosome 1"/>
</dbReference>
<dbReference type="KEGG" id="mbrn:26238746"/>
<keyword evidence="3" id="KW-1185">Reference proteome</keyword>
<proteinExistence type="predicted"/>
<gene>
    <name evidence="2" type="ORF">G6M90_00g012200</name>
</gene>
<name>A0A7D5UU14_9HYPO</name>
<protein>
    <submittedName>
        <fullName evidence="2">Uncharacterized protein</fullName>
    </submittedName>
</protein>
<reference evidence="2 3" key="1">
    <citation type="submission" date="2020-07" db="EMBL/GenBank/DDBJ databases">
        <title>Telomere length de novo assembly of all 7 chromosomes of the fungus, Metarhizium brunneum, using a novel assembly pipeline.</title>
        <authorList>
            <person name="Saud z."/>
            <person name="Kortsinoglou A."/>
            <person name="Kouvelis V.N."/>
            <person name="Butt T.M."/>
        </authorList>
    </citation>
    <scope>NUCLEOTIDE SEQUENCE [LARGE SCALE GENOMIC DNA]</scope>
    <source>
        <strain evidence="2 3">4556</strain>
    </source>
</reference>
<dbReference type="GeneID" id="26238746"/>
<dbReference type="OrthoDB" id="4941269at2759"/>
<accession>A0A7D5UU14</accession>
<sequence length="491" mass="55762">MTPRRSTRIASERLGSEGDVEYVPPAETTTICTKKGQLATNSTPGKRKKVKIRTGNTNSRIRGNDFEEENASLGEKEIQTTSKLAEKRPLQVSNATDPATKRLKYDEGVQNLAQTPEDGYHRLRRRLLHSTEKILDLELNAQDKDDEVAGLRDENSMLSKLVGNLEAEVVRLMDSNNLIQVKCRELEKHRDEIQQNAIQALDDAKKHHTNELSTISIDTIDKKWRHLIYCIHDLVVQNLTAEPAQDGDLQTRRAVGRLIRAVRERPYLQTSLIERYIWRYIYRSVFQADSALWGGASGLTLTTICGDPRVQIGLSVTEVMKYRAAETLISRFGVNERQRLMHIEDIYEALAPFQSNLVTTEVREGVVLAFDSAVNIMKMFMKSQDIYGFGTCFEDSNSRQVAYDKENMKISTCLVPDSPHRNQPERFEVLLVHNPPLFIISMTEGEYFGRKELVCRANVTVRKEEVSDDDTEKGSGELEDKISDEVSIIVS</sequence>
<evidence type="ECO:0000313" key="2">
    <source>
        <dbReference type="EMBL" id="QLI65872.1"/>
    </source>
</evidence>
<dbReference type="EMBL" id="CP058932">
    <property type="protein sequence ID" value="QLI65872.1"/>
    <property type="molecule type" value="Genomic_DNA"/>
</dbReference>
<dbReference type="RefSeq" id="XP_014549302.1">
    <property type="nucleotide sequence ID" value="XM_014693816.1"/>
</dbReference>
<keyword evidence="1" id="KW-0175">Coiled coil</keyword>
<evidence type="ECO:0000313" key="3">
    <source>
        <dbReference type="Proteomes" id="UP000510686"/>
    </source>
</evidence>
<evidence type="ECO:0000256" key="1">
    <source>
        <dbReference type="SAM" id="Coils"/>
    </source>
</evidence>
<organism evidence="2 3">
    <name type="scientific">Metarhizium brunneum</name>
    <dbReference type="NCBI Taxonomy" id="500148"/>
    <lineage>
        <taxon>Eukaryota</taxon>
        <taxon>Fungi</taxon>
        <taxon>Dikarya</taxon>
        <taxon>Ascomycota</taxon>
        <taxon>Pezizomycotina</taxon>
        <taxon>Sordariomycetes</taxon>
        <taxon>Hypocreomycetidae</taxon>
        <taxon>Hypocreales</taxon>
        <taxon>Clavicipitaceae</taxon>
        <taxon>Metarhizium</taxon>
    </lineage>
</organism>